<dbReference type="InterPro" id="IPR011009">
    <property type="entry name" value="Kinase-like_dom_sf"/>
</dbReference>
<keyword evidence="9" id="KW-0479">Metal-binding</keyword>
<evidence type="ECO:0000256" key="14">
    <source>
        <dbReference type="ARBA" id="ARBA00047899"/>
    </source>
</evidence>
<dbReference type="OMA" id="MWDANQN"/>
<feature type="region of interest" description="Disordered" evidence="17">
    <location>
        <begin position="346"/>
        <end position="479"/>
    </location>
</feature>
<dbReference type="GO" id="GO:0046872">
    <property type="term" value="F:metal ion binding"/>
    <property type="evidence" value="ECO:0007669"/>
    <property type="project" value="UniProtKB-KW"/>
</dbReference>
<dbReference type="GO" id="GO:0005737">
    <property type="term" value="C:cytoplasm"/>
    <property type="evidence" value="ECO:0007669"/>
    <property type="project" value="UniProtKB-SubCell"/>
</dbReference>
<comment type="caution">
    <text evidence="19">The sequence shown here is derived from an EMBL/GenBank/DDBJ whole genome shotgun (WGS) entry which is preliminary data.</text>
</comment>
<evidence type="ECO:0000256" key="6">
    <source>
        <dbReference type="ARBA" id="ARBA00022527"/>
    </source>
</evidence>
<dbReference type="GO" id="GO:0004674">
    <property type="term" value="F:protein serine/threonine kinase activity"/>
    <property type="evidence" value="ECO:0007669"/>
    <property type="project" value="UniProtKB-KW"/>
</dbReference>
<evidence type="ECO:0000256" key="9">
    <source>
        <dbReference type="ARBA" id="ARBA00022723"/>
    </source>
</evidence>
<dbReference type="PANTHER" id="PTHR48012:SF27">
    <property type="entry name" value="SERINE_THREONINE-PROTEIN KINASE SID1"/>
    <property type="match status" value="1"/>
</dbReference>
<comment type="catalytic activity">
    <reaction evidence="15">
        <text>L-seryl-[protein] + ATP = O-phospho-L-seryl-[protein] + ADP + H(+)</text>
        <dbReference type="Rhea" id="RHEA:17989"/>
        <dbReference type="Rhea" id="RHEA-COMP:9863"/>
        <dbReference type="Rhea" id="RHEA-COMP:11604"/>
        <dbReference type="ChEBI" id="CHEBI:15378"/>
        <dbReference type="ChEBI" id="CHEBI:29999"/>
        <dbReference type="ChEBI" id="CHEBI:30616"/>
        <dbReference type="ChEBI" id="CHEBI:83421"/>
        <dbReference type="ChEBI" id="CHEBI:456216"/>
        <dbReference type="EC" id="2.7.11.1"/>
    </reaction>
</comment>
<dbReference type="PANTHER" id="PTHR48012">
    <property type="entry name" value="STERILE20-LIKE KINASE, ISOFORM B-RELATED"/>
    <property type="match status" value="1"/>
</dbReference>
<evidence type="ECO:0000259" key="18">
    <source>
        <dbReference type="PROSITE" id="PS50011"/>
    </source>
</evidence>
<evidence type="ECO:0000256" key="13">
    <source>
        <dbReference type="ARBA" id="ARBA00022842"/>
    </source>
</evidence>
<evidence type="ECO:0000256" key="3">
    <source>
        <dbReference type="ARBA" id="ARBA00008874"/>
    </source>
</evidence>
<comment type="catalytic activity">
    <reaction evidence="14">
        <text>L-threonyl-[protein] + ATP = O-phospho-L-threonyl-[protein] + ADP + H(+)</text>
        <dbReference type="Rhea" id="RHEA:46608"/>
        <dbReference type="Rhea" id="RHEA-COMP:11060"/>
        <dbReference type="Rhea" id="RHEA-COMP:11605"/>
        <dbReference type="ChEBI" id="CHEBI:15378"/>
        <dbReference type="ChEBI" id="CHEBI:30013"/>
        <dbReference type="ChEBI" id="CHEBI:30616"/>
        <dbReference type="ChEBI" id="CHEBI:61977"/>
        <dbReference type="ChEBI" id="CHEBI:456216"/>
        <dbReference type="EC" id="2.7.11.1"/>
    </reaction>
</comment>
<evidence type="ECO:0000313" key="20">
    <source>
        <dbReference type="Proteomes" id="UP000028545"/>
    </source>
</evidence>
<dbReference type="Proteomes" id="UP000028545">
    <property type="component" value="Unassembled WGS sequence"/>
</dbReference>
<evidence type="ECO:0000256" key="11">
    <source>
        <dbReference type="ARBA" id="ARBA00022777"/>
    </source>
</evidence>
<protein>
    <recommendedName>
        <fullName evidence="4">non-specific serine/threonine protein kinase</fullName>
        <ecNumber evidence="4">2.7.11.1</ecNumber>
    </recommendedName>
</protein>
<feature type="compositionally biased region" description="Polar residues" evidence="17">
    <location>
        <begin position="364"/>
        <end position="385"/>
    </location>
</feature>
<keyword evidence="6" id="KW-0723">Serine/threonine-protein kinase</keyword>
<dbReference type="EC" id="2.7.11.1" evidence="4"/>
<dbReference type="RefSeq" id="XP_016639475.1">
    <property type="nucleotide sequence ID" value="XM_016790965.1"/>
</dbReference>
<dbReference type="SUPFAM" id="SSF56112">
    <property type="entry name" value="Protein kinase-like (PK-like)"/>
    <property type="match status" value="1"/>
</dbReference>
<evidence type="ECO:0000256" key="8">
    <source>
        <dbReference type="ARBA" id="ARBA00022679"/>
    </source>
</evidence>
<feature type="compositionally biased region" description="Polar residues" evidence="17">
    <location>
        <begin position="449"/>
        <end position="458"/>
    </location>
</feature>
<feature type="domain" description="Protein kinase" evidence="18">
    <location>
        <begin position="10"/>
        <end position="260"/>
    </location>
</feature>
<comment type="similarity">
    <text evidence="3">Belongs to the protein kinase superfamily. STE Ser/Thr protein kinase family. STE20 subfamily.</text>
</comment>
<dbReference type="CDD" id="cd06609">
    <property type="entry name" value="STKc_MST3_like"/>
    <property type="match status" value="1"/>
</dbReference>
<evidence type="ECO:0000256" key="16">
    <source>
        <dbReference type="PROSITE-ProRule" id="PRU10141"/>
    </source>
</evidence>
<accession>A0A084FX64</accession>
<dbReference type="GeneID" id="27728691"/>
<keyword evidence="13" id="KW-0460">Magnesium</keyword>
<evidence type="ECO:0000256" key="15">
    <source>
        <dbReference type="ARBA" id="ARBA00048679"/>
    </source>
</evidence>
<keyword evidence="8" id="KW-0808">Transferase</keyword>
<gene>
    <name evidence="19" type="ORF">SAPIO_CDS9619</name>
</gene>
<keyword evidence="5" id="KW-0963">Cytoplasm</keyword>
<keyword evidence="12 16" id="KW-0067">ATP-binding</keyword>
<dbReference type="InterPro" id="IPR050629">
    <property type="entry name" value="STE20/SPS1-PAK"/>
</dbReference>
<evidence type="ECO:0000256" key="7">
    <source>
        <dbReference type="ARBA" id="ARBA00022553"/>
    </source>
</evidence>
<evidence type="ECO:0000256" key="17">
    <source>
        <dbReference type="SAM" id="MobiDB-lite"/>
    </source>
</evidence>
<dbReference type="Pfam" id="PF00069">
    <property type="entry name" value="Pkinase"/>
    <property type="match status" value="1"/>
</dbReference>
<evidence type="ECO:0000256" key="2">
    <source>
        <dbReference type="ARBA" id="ARBA00004496"/>
    </source>
</evidence>
<dbReference type="PROSITE" id="PS50011">
    <property type="entry name" value="PROTEIN_KINASE_DOM"/>
    <property type="match status" value="1"/>
</dbReference>
<feature type="compositionally biased region" description="Polar residues" evidence="17">
    <location>
        <begin position="394"/>
        <end position="414"/>
    </location>
</feature>
<dbReference type="InterPro" id="IPR000719">
    <property type="entry name" value="Prot_kinase_dom"/>
</dbReference>
<reference evidence="19 20" key="1">
    <citation type="journal article" date="2014" name="Genome Announc.">
        <title>Draft genome sequence of the pathogenic fungus Scedosporium apiospermum.</title>
        <authorList>
            <person name="Vandeputte P."/>
            <person name="Ghamrawi S."/>
            <person name="Rechenmann M."/>
            <person name="Iltis A."/>
            <person name="Giraud S."/>
            <person name="Fleury M."/>
            <person name="Thornton C."/>
            <person name="Delhaes L."/>
            <person name="Meyer W."/>
            <person name="Papon N."/>
            <person name="Bouchara J.P."/>
        </authorList>
    </citation>
    <scope>NUCLEOTIDE SEQUENCE [LARGE SCALE GENOMIC DNA]</scope>
    <source>
        <strain evidence="19 20">IHEM 14462</strain>
    </source>
</reference>
<dbReference type="KEGG" id="sapo:SAPIO_CDS9619"/>
<name>A0A084FX64_PSEDA</name>
<dbReference type="Gene3D" id="1.10.510.10">
    <property type="entry name" value="Transferase(Phosphotransferase) domain 1"/>
    <property type="match status" value="1"/>
</dbReference>
<dbReference type="OrthoDB" id="248923at2759"/>
<dbReference type="FunFam" id="1.10.510.10:FF:000411">
    <property type="entry name" value="Probable Ste20-like kinase Don3"/>
    <property type="match status" value="1"/>
</dbReference>
<feature type="binding site" evidence="16">
    <location>
        <position position="39"/>
    </location>
    <ligand>
        <name>ATP</name>
        <dbReference type="ChEBI" id="CHEBI:30616"/>
    </ligand>
</feature>
<dbReference type="AlphaFoldDB" id="A0A084FX64"/>
<sequence length="659" mass="72687">MADDGVAESYQVLEELGRGSFGVVYKGIDKATGETVAIKHIDLETSDDDIQEIQGEISVLSTCSSSFVTQYKGCFLRGHKLWIIMEYLGGGSCLDLLKPGNFPESHIAIVCRELLRGLDYLHAEGKIHRDIKAANVLLSDTGKVKLADFGVAAQLTNIKSQRNTFVGTPFWMAPEVIQQDGYSFKADIWSLAITAMEMANGEPPLSHIHPMKVLFHIPKNEPPRLQGNFSKEFKDFIAQCLVKDPERRPTAKELLRHRFIRSAGKVEALQELIARRQSWDANQTRKLHPVFYQETLQNISPKDEADEWTFDTVKSVAPKRPTIIRSRKPSSIFAAEDAMRRLELENDPLRPSTPVGTVRRSTVRRQPSIMTANESYNSSAGNTGSLRRKPSAAYAQSQTGSVRRVASSAQRTPGNPSPRIAVAKRPLQPDMSFGNSGSTMRLFRRVPSDGSTSGQVGDSSDGAVFNENHPPHHPAPVEASSKEALLGRRLFAKAVDPTLSELHAQTSAMAKREALAKLSDAFSLLDTVDPEGAYHLLQNLVTAVSQDNKLNAAFLSQAAMKGASANTPQGTVIIKSASTPAPPNSPTKLVLSQANPHLRSHRRRQTEITHDFVDRDEKAALEAKYPGNEPQPGMEHCRQLSDVLYGRWLEGLRLRWPAV</sequence>
<organism evidence="19 20">
    <name type="scientific">Pseudallescheria apiosperma</name>
    <name type="common">Scedosporium apiospermum</name>
    <dbReference type="NCBI Taxonomy" id="563466"/>
    <lineage>
        <taxon>Eukaryota</taxon>
        <taxon>Fungi</taxon>
        <taxon>Dikarya</taxon>
        <taxon>Ascomycota</taxon>
        <taxon>Pezizomycotina</taxon>
        <taxon>Sordariomycetes</taxon>
        <taxon>Hypocreomycetidae</taxon>
        <taxon>Microascales</taxon>
        <taxon>Microascaceae</taxon>
        <taxon>Scedosporium</taxon>
    </lineage>
</organism>
<dbReference type="HOGENOM" id="CLU_000288_2_5_1"/>
<evidence type="ECO:0000256" key="1">
    <source>
        <dbReference type="ARBA" id="ARBA00001946"/>
    </source>
</evidence>
<dbReference type="EMBL" id="JOWA01000143">
    <property type="protein sequence ID" value="KEZ39676.1"/>
    <property type="molecule type" value="Genomic_DNA"/>
</dbReference>
<dbReference type="Gene3D" id="3.30.200.20">
    <property type="entry name" value="Phosphorylase Kinase, domain 1"/>
    <property type="match status" value="1"/>
</dbReference>
<dbReference type="VEuPathDB" id="FungiDB:SAPIO_CDS9619"/>
<dbReference type="GO" id="GO:0005524">
    <property type="term" value="F:ATP binding"/>
    <property type="evidence" value="ECO:0007669"/>
    <property type="project" value="UniProtKB-UniRule"/>
</dbReference>
<dbReference type="PROSITE" id="PS00107">
    <property type="entry name" value="PROTEIN_KINASE_ATP"/>
    <property type="match status" value="1"/>
</dbReference>
<evidence type="ECO:0000313" key="19">
    <source>
        <dbReference type="EMBL" id="KEZ39676.1"/>
    </source>
</evidence>
<dbReference type="SMART" id="SM00220">
    <property type="entry name" value="S_TKc"/>
    <property type="match status" value="1"/>
</dbReference>
<dbReference type="InterPro" id="IPR017441">
    <property type="entry name" value="Protein_kinase_ATP_BS"/>
</dbReference>
<evidence type="ECO:0000256" key="4">
    <source>
        <dbReference type="ARBA" id="ARBA00012513"/>
    </source>
</evidence>
<keyword evidence="10 16" id="KW-0547">Nucleotide-binding</keyword>
<comment type="subcellular location">
    <subcellularLocation>
        <location evidence="2">Cytoplasm</location>
    </subcellularLocation>
</comment>
<keyword evidence="11" id="KW-0418">Kinase</keyword>
<keyword evidence="7" id="KW-0597">Phosphoprotein</keyword>
<evidence type="ECO:0000256" key="5">
    <source>
        <dbReference type="ARBA" id="ARBA00022490"/>
    </source>
</evidence>
<comment type="cofactor">
    <cofactor evidence="1">
        <name>Mg(2+)</name>
        <dbReference type="ChEBI" id="CHEBI:18420"/>
    </cofactor>
</comment>
<evidence type="ECO:0000256" key="12">
    <source>
        <dbReference type="ARBA" id="ARBA00022840"/>
    </source>
</evidence>
<proteinExistence type="inferred from homology"/>
<evidence type="ECO:0000256" key="10">
    <source>
        <dbReference type="ARBA" id="ARBA00022741"/>
    </source>
</evidence>
<keyword evidence="20" id="KW-1185">Reference proteome</keyword>